<evidence type="ECO:0000313" key="2">
    <source>
        <dbReference type="RefSeq" id="XP_015075364.1"/>
    </source>
</evidence>
<dbReference type="Proteomes" id="UP000694930">
    <property type="component" value="Chromosome 5"/>
</dbReference>
<dbReference type="RefSeq" id="XP_015075364.1">
    <property type="nucleotide sequence ID" value="XM_015219878.1"/>
</dbReference>
<evidence type="ECO:0000313" key="1">
    <source>
        <dbReference type="Proteomes" id="UP000694930"/>
    </source>
</evidence>
<dbReference type="GeneID" id="107019358"/>
<dbReference type="PANTHER" id="PTHR32108">
    <property type="entry name" value="DNA-DIRECTED RNA POLYMERASE SUBUNIT ALPHA"/>
    <property type="match status" value="1"/>
</dbReference>
<organism evidence="1 2">
    <name type="scientific">Solanum pennellii</name>
    <name type="common">Tomato</name>
    <name type="synonym">Lycopersicon pennellii</name>
    <dbReference type="NCBI Taxonomy" id="28526"/>
    <lineage>
        <taxon>Eukaryota</taxon>
        <taxon>Viridiplantae</taxon>
        <taxon>Streptophyta</taxon>
        <taxon>Embryophyta</taxon>
        <taxon>Tracheophyta</taxon>
        <taxon>Spermatophyta</taxon>
        <taxon>Magnoliopsida</taxon>
        <taxon>eudicotyledons</taxon>
        <taxon>Gunneridae</taxon>
        <taxon>Pentapetalae</taxon>
        <taxon>asterids</taxon>
        <taxon>lamiids</taxon>
        <taxon>Solanales</taxon>
        <taxon>Solanaceae</taxon>
        <taxon>Solanoideae</taxon>
        <taxon>Solaneae</taxon>
        <taxon>Solanum</taxon>
        <taxon>Solanum subgen. Lycopersicon</taxon>
    </lineage>
</organism>
<name>A0ABM1GSQ1_SOLPN</name>
<proteinExistence type="predicted"/>
<dbReference type="PANTHER" id="PTHR32108:SF9">
    <property type="entry name" value="REVERSE TRANSCRIPTASE RNASE H-LIKE DOMAIN-CONTAINING PROTEIN"/>
    <property type="match status" value="1"/>
</dbReference>
<gene>
    <name evidence="2" type="primary">LOC107019358</name>
</gene>
<accession>A0ABM1GSQ1</accession>
<sequence>MAEMYEAWMRGQAPPSSICLYPHTHQYSSPVEAKRAVKNEEHEEMSTKMKCFEQNVRDMRGFGGHKSVSINYLCMVPHVHLSIDFKTPVFEKYDGHGNPFIDQDTSNWHTWDDLARYFGQQFQYNIDIVPDRTLLANMRKKTIENFREYAIRWREQVTTVKPPMKESEMIVVFLQAQEPNYFHYLLSIVGKTFAKVIKIGELVENSIKLGRIVSQAALKATTQVIKNGSGNLGGKKLKEDVVNVVSDKQKSPSSPFYQYAPPQYHYYIPMQNTQYSMIPPQYAVSSAQPHVYPPNNYQ</sequence>
<reference evidence="1" key="1">
    <citation type="journal article" date="2014" name="Nat. Genet.">
        <title>The genome of the stress-tolerant wild tomato species Solanum pennellii.</title>
        <authorList>
            <person name="Bolger A."/>
            <person name="Scossa F."/>
            <person name="Bolger M.E."/>
            <person name="Lanz C."/>
            <person name="Maumus F."/>
            <person name="Tohge T."/>
            <person name="Quesneville H."/>
            <person name="Alseekh S."/>
            <person name="Sorensen I."/>
            <person name="Lichtenstein G."/>
            <person name="Fich E.A."/>
            <person name="Conte M."/>
            <person name="Keller H."/>
            <person name="Schneeberger K."/>
            <person name="Schwacke R."/>
            <person name="Ofner I."/>
            <person name="Vrebalov J."/>
            <person name="Xu Y."/>
            <person name="Osorio S."/>
            <person name="Aflitos S.A."/>
            <person name="Schijlen E."/>
            <person name="Jimenez-Gomez J.M."/>
            <person name="Ryngajllo M."/>
            <person name="Kimura S."/>
            <person name="Kumar R."/>
            <person name="Koenig D."/>
            <person name="Headland L.R."/>
            <person name="Maloof J.N."/>
            <person name="Sinha N."/>
            <person name="van Ham R.C."/>
            <person name="Lankhorst R.K."/>
            <person name="Mao L."/>
            <person name="Vogel A."/>
            <person name="Arsova B."/>
            <person name="Panstruga R."/>
            <person name="Fei Z."/>
            <person name="Rose J.K."/>
            <person name="Zamir D."/>
            <person name="Carrari F."/>
            <person name="Giovannoni J.J."/>
            <person name="Weigel D."/>
            <person name="Usadel B."/>
            <person name="Fernie A.R."/>
        </authorList>
    </citation>
    <scope>NUCLEOTIDE SEQUENCE [LARGE SCALE GENOMIC DNA]</scope>
    <source>
        <strain evidence="1">cv. LA0716</strain>
    </source>
</reference>
<protein>
    <submittedName>
        <fullName evidence="2">Uncharacterized protein LOC107019358</fullName>
    </submittedName>
</protein>
<keyword evidence="1" id="KW-1185">Reference proteome</keyword>
<reference evidence="2" key="2">
    <citation type="submission" date="2025-08" db="UniProtKB">
        <authorList>
            <consortium name="RefSeq"/>
        </authorList>
    </citation>
    <scope>IDENTIFICATION</scope>
</reference>